<name>J3PI67_GAET3</name>
<dbReference type="Proteomes" id="UP000006039">
    <property type="component" value="Unassembled WGS sequence"/>
</dbReference>
<reference evidence="2" key="3">
    <citation type="submission" date="2010-09" db="EMBL/GenBank/DDBJ databases">
        <title>Annotation of Gaeumannomyces graminis var. tritici R3-111a-1.</title>
        <authorList>
            <consortium name="The Broad Institute Genome Sequencing Platform"/>
            <person name="Ma L.-J."/>
            <person name="Dead R."/>
            <person name="Young S.K."/>
            <person name="Zeng Q."/>
            <person name="Gargeya S."/>
            <person name="Fitzgerald M."/>
            <person name="Haas B."/>
            <person name="Abouelleil A."/>
            <person name="Alvarado L."/>
            <person name="Arachchi H.M."/>
            <person name="Berlin A."/>
            <person name="Brown A."/>
            <person name="Chapman S.B."/>
            <person name="Chen Z."/>
            <person name="Dunbar C."/>
            <person name="Freedman E."/>
            <person name="Gearin G."/>
            <person name="Gellesch M."/>
            <person name="Goldberg J."/>
            <person name="Griggs A."/>
            <person name="Gujja S."/>
            <person name="Heiman D."/>
            <person name="Howarth C."/>
            <person name="Larson L."/>
            <person name="Lui A."/>
            <person name="MacDonald P.J.P."/>
            <person name="Mehta T."/>
            <person name="Montmayeur A."/>
            <person name="Murphy C."/>
            <person name="Neiman D."/>
            <person name="Pearson M."/>
            <person name="Priest M."/>
            <person name="Roberts A."/>
            <person name="Saif S."/>
            <person name="Shea T."/>
            <person name="Shenoy N."/>
            <person name="Sisk P."/>
            <person name="Stolte C."/>
            <person name="Sykes S."/>
            <person name="Yandava C."/>
            <person name="Wortman J."/>
            <person name="Nusbaum C."/>
            <person name="Birren B."/>
        </authorList>
    </citation>
    <scope>NUCLEOTIDE SEQUENCE</scope>
    <source>
        <strain evidence="2">R3-111a-1</strain>
    </source>
</reference>
<reference evidence="2" key="2">
    <citation type="submission" date="2010-07" db="EMBL/GenBank/DDBJ databases">
        <authorList>
            <consortium name="The Broad Institute Genome Sequencing Platform"/>
            <consortium name="Broad Institute Genome Sequencing Center for Infectious Disease"/>
            <person name="Ma L.-J."/>
            <person name="Dead R."/>
            <person name="Young S."/>
            <person name="Zeng Q."/>
            <person name="Koehrsen M."/>
            <person name="Alvarado L."/>
            <person name="Berlin A."/>
            <person name="Chapman S.B."/>
            <person name="Chen Z."/>
            <person name="Freedman E."/>
            <person name="Gellesch M."/>
            <person name="Goldberg J."/>
            <person name="Griggs A."/>
            <person name="Gujja S."/>
            <person name="Heilman E.R."/>
            <person name="Heiman D."/>
            <person name="Hepburn T."/>
            <person name="Howarth C."/>
            <person name="Jen D."/>
            <person name="Larson L."/>
            <person name="Mehta T."/>
            <person name="Neiman D."/>
            <person name="Pearson M."/>
            <person name="Roberts A."/>
            <person name="Saif S."/>
            <person name="Shea T."/>
            <person name="Shenoy N."/>
            <person name="Sisk P."/>
            <person name="Stolte C."/>
            <person name="Sykes S."/>
            <person name="Walk T."/>
            <person name="White J."/>
            <person name="Yandava C."/>
            <person name="Haas B."/>
            <person name="Nusbaum C."/>
            <person name="Birren B."/>
        </authorList>
    </citation>
    <scope>NUCLEOTIDE SEQUENCE</scope>
    <source>
        <strain evidence="2">R3-111a-1</strain>
    </source>
</reference>
<dbReference type="HOGENOM" id="CLU_1441129_0_0_1"/>
<accession>J3PI67</accession>
<dbReference type="EnsemblFungi" id="EJT69579">
    <property type="protein sequence ID" value="EJT69579"/>
    <property type="gene ID" value="GGTG_13195"/>
</dbReference>
<feature type="compositionally biased region" description="Basic residues" evidence="1">
    <location>
        <begin position="96"/>
        <end position="110"/>
    </location>
</feature>
<organism evidence="2">
    <name type="scientific">Gaeumannomyces tritici (strain R3-111a-1)</name>
    <name type="common">Wheat and barley take-all root rot fungus</name>
    <name type="synonym">Gaeumannomyces graminis var. tritici</name>
    <dbReference type="NCBI Taxonomy" id="644352"/>
    <lineage>
        <taxon>Eukaryota</taxon>
        <taxon>Fungi</taxon>
        <taxon>Dikarya</taxon>
        <taxon>Ascomycota</taxon>
        <taxon>Pezizomycotina</taxon>
        <taxon>Sordariomycetes</taxon>
        <taxon>Sordariomycetidae</taxon>
        <taxon>Magnaporthales</taxon>
        <taxon>Magnaporthaceae</taxon>
        <taxon>Gaeumannomyces</taxon>
    </lineage>
</organism>
<protein>
    <submittedName>
        <fullName evidence="2 3">Uncharacterized protein</fullName>
    </submittedName>
</protein>
<dbReference type="RefSeq" id="XP_009229364.1">
    <property type="nucleotide sequence ID" value="XM_009231100.1"/>
</dbReference>
<evidence type="ECO:0000313" key="4">
    <source>
        <dbReference type="Proteomes" id="UP000006039"/>
    </source>
</evidence>
<gene>
    <name evidence="3" type="primary">20353653</name>
    <name evidence="2" type="ORF">GGTG_13195</name>
</gene>
<evidence type="ECO:0000313" key="3">
    <source>
        <dbReference type="EnsemblFungi" id="EJT69579"/>
    </source>
</evidence>
<evidence type="ECO:0000256" key="1">
    <source>
        <dbReference type="SAM" id="MobiDB-lite"/>
    </source>
</evidence>
<proteinExistence type="predicted"/>
<dbReference type="EMBL" id="GL385404">
    <property type="protein sequence ID" value="EJT69579.1"/>
    <property type="molecule type" value="Genomic_DNA"/>
</dbReference>
<reference evidence="4" key="1">
    <citation type="submission" date="2010-07" db="EMBL/GenBank/DDBJ databases">
        <title>The genome sequence of Gaeumannomyces graminis var. tritici strain R3-111a-1.</title>
        <authorList>
            <consortium name="The Broad Institute Genome Sequencing Platform"/>
            <person name="Ma L.-J."/>
            <person name="Dead R."/>
            <person name="Young S."/>
            <person name="Zeng Q."/>
            <person name="Koehrsen M."/>
            <person name="Alvarado L."/>
            <person name="Berlin A."/>
            <person name="Chapman S.B."/>
            <person name="Chen Z."/>
            <person name="Freedman E."/>
            <person name="Gellesch M."/>
            <person name="Goldberg J."/>
            <person name="Griggs A."/>
            <person name="Gujja S."/>
            <person name="Heilman E.R."/>
            <person name="Heiman D."/>
            <person name="Hepburn T."/>
            <person name="Howarth C."/>
            <person name="Jen D."/>
            <person name="Larson L."/>
            <person name="Mehta T."/>
            <person name="Neiman D."/>
            <person name="Pearson M."/>
            <person name="Roberts A."/>
            <person name="Saif S."/>
            <person name="Shea T."/>
            <person name="Shenoy N."/>
            <person name="Sisk P."/>
            <person name="Stolte C."/>
            <person name="Sykes S."/>
            <person name="Walk T."/>
            <person name="White J."/>
            <person name="Yandava C."/>
            <person name="Haas B."/>
            <person name="Nusbaum C."/>
            <person name="Birren B."/>
        </authorList>
    </citation>
    <scope>NUCLEOTIDE SEQUENCE [LARGE SCALE GENOMIC DNA]</scope>
    <source>
        <strain evidence="4">R3-111a-1</strain>
    </source>
</reference>
<reference evidence="3" key="4">
    <citation type="journal article" date="2015" name="G3 (Bethesda)">
        <title>Genome sequences of three phytopathogenic species of the Magnaporthaceae family of fungi.</title>
        <authorList>
            <person name="Okagaki L.H."/>
            <person name="Nunes C.C."/>
            <person name="Sailsbery J."/>
            <person name="Clay B."/>
            <person name="Brown D."/>
            <person name="John T."/>
            <person name="Oh Y."/>
            <person name="Young N."/>
            <person name="Fitzgerald M."/>
            <person name="Haas B.J."/>
            <person name="Zeng Q."/>
            <person name="Young S."/>
            <person name="Adiconis X."/>
            <person name="Fan L."/>
            <person name="Levin J.Z."/>
            <person name="Mitchell T.K."/>
            <person name="Okubara P.A."/>
            <person name="Farman M.L."/>
            <person name="Kohn L.M."/>
            <person name="Birren B."/>
            <person name="Ma L.-J."/>
            <person name="Dean R.A."/>
        </authorList>
    </citation>
    <scope>NUCLEOTIDE SEQUENCE</scope>
    <source>
        <strain evidence="3">R3-111a-1</strain>
    </source>
</reference>
<dbReference type="VEuPathDB" id="FungiDB:GGTG_13195"/>
<dbReference type="GeneID" id="20353653"/>
<sequence length="188" mass="21398">MQPMQRADPWAPEVVAPNGFWYLRMDGVWVYRRHVGSGGWWDSARTWWVLSQMLERRQWHSPCVLEGSGLRCKWWLPPRCGGCCRDPGVQQGHSGSRPRHGRGWKPRRPQSPRPMLALTPNGWVERGLGWWMESTKKPERELPSNQGCNLQAAHAGFCRAGSGGRLDVAGGRQRITALEECTETEGRN</sequence>
<dbReference type="AlphaFoldDB" id="J3PI67"/>
<evidence type="ECO:0000313" key="2">
    <source>
        <dbReference type="EMBL" id="EJT69579.1"/>
    </source>
</evidence>
<keyword evidence="4" id="KW-1185">Reference proteome</keyword>
<reference evidence="3" key="5">
    <citation type="submission" date="2018-04" db="UniProtKB">
        <authorList>
            <consortium name="EnsemblFungi"/>
        </authorList>
    </citation>
    <scope>IDENTIFICATION</scope>
    <source>
        <strain evidence="3">R3-111a-1</strain>
    </source>
</reference>
<feature type="region of interest" description="Disordered" evidence="1">
    <location>
        <begin position="87"/>
        <end position="115"/>
    </location>
</feature>